<comment type="caution">
    <text evidence="1">The sequence shown here is derived from an EMBL/GenBank/DDBJ whole genome shotgun (WGS) entry which is preliminary data.</text>
</comment>
<dbReference type="Proteomes" id="UP000886724">
    <property type="component" value="Unassembled WGS sequence"/>
</dbReference>
<evidence type="ECO:0000313" key="1">
    <source>
        <dbReference type="EMBL" id="HIX82015.1"/>
    </source>
</evidence>
<reference evidence="1" key="2">
    <citation type="submission" date="2021-04" db="EMBL/GenBank/DDBJ databases">
        <authorList>
            <person name="Gilroy R."/>
        </authorList>
    </citation>
    <scope>NUCLEOTIDE SEQUENCE</scope>
    <source>
        <strain evidence="1">ChiGjej1B1-14440</strain>
    </source>
</reference>
<evidence type="ECO:0000313" key="2">
    <source>
        <dbReference type="Proteomes" id="UP000886724"/>
    </source>
</evidence>
<protein>
    <submittedName>
        <fullName evidence="1">Uncharacterized protein</fullName>
    </submittedName>
</protein>
<dbReference type="EMBL" id="DXET01000188">
    <property type="protein sequence ID" value="HIX82015.1"/>
    <property type="molecule type" value="Genomic_DNA"/>
</dbReference>
<name>A0A9D2BMC4_9FIRM</name>
<dbReference type="AlphaFoldDB" id="A0A9D2BMC4"/>
<sequence length="133" mass="15893">MKTMTVKEFISFFNSELEIKVGKHRCAIIDNQLLNTKENNYGIHYMFKKEDDIDPFELIPDIYFEGEIDFLFYDDFPNHYKVPNDKLDELIQDCCRAGFDHLDNVCLKYGLMDVYNDYKEICQVLRKEIKLIV</sequence>
<gene>
    <name evidence="1" type="ORF">H9980_08615</name>
</gene>
<reference evidence="1" key="1">
    <citation type="journal article" date="2021" name="PeerJ">
        <title>Extensive microbial diversity within the chicken gut microbiome revealed by metagenomics and culture.</title>
        <authorList>
            <person name="Gilroy R."/>
            <person name="Ravi A."/>
            <person name="Getino M."/>
            <person name="Pursley I."/>
            <person name="Horton D.L."/>
            <person name="Alikhan N.F."/>
            <person name="Baker D."/>
            <person name="Gharbi K."/>
            <person name="Hall N."/>
            <person name="Watson M."/>
            <person name="Adriaenssens E.M."/>
            <person name="Foster-Nyarko E."/>
            <person name="Jarju S."/>
            <person name="Secka A."/>
            <person name="Antonio M."/>
            <person name="Oren A."/>
            <person name="Chaudhuri R.R."/>
            <person name="La Ragione R."/>
            <person name="Hildebrand F."/>
            <person name="Pallen M.J."/>
        </authorList>
    </citation>
    <scope>NUCLEOTIDE SEQUENCE</scope>
    <source>
        <strain evidence="1">ChiGjej1B1-14440</strain>
    </source>
</reference>
<accession>A0A9D2BMC4</accession>
<organism evidence="1 2">
    <name type="scientific">Candidatus Erysipelatoclostridium merdavium</name>
    <dbReference type="NCBI Taxonomy" id="2838566"/>
    <lineage>
        <taxon>Bacteria</taxon>
        <taxon>Bacillati</taxon>
        <taxon>Bacillota</taxon>
        <taxon>Erysipelotrichia</taxon>
        <taxon>Erysipelotrichales</taxon>
        <taxon>Erysipelotrichales incertae sedis</taxon>
    </lineage>
</organism>
<proteinExistence type="predicted"/>